<name>A0ACC1YML9_MELAZ</name>
<sequence>MTPMSSKEVAKNSGNKKSKTGCKLDSKANKQRCKDRHAKVDGRDCRVRLPDNLTTARFFQLRTQLGHTNNGQTIQWLLNHVPPSHFPKPTTTTAITNPNQTVDNSSTSDSVSLHYLPLATSKFTSSSSDNFSLPAASASDHHVLSSVTSSVDTVTTQTDNNNYNKQKPSSVEDGLEFDMFRATKNMSFMSLLMQCEKEEEEPKEHLFFL</sequence>
<dbReference type="Proteomes" id="UP001164539">
    <property type="component" value="Chromosome 2"/>
</dbReference>
<organism evidence="1 2">
    <name type="scientific">Melia azedarach</name>
    <name type="common">Chinaberry tree</name>
    <dbReference type="NCBI Taxonomy" id="155640"/>
    <lineage>
        <taxon>Eukaryota</taxon>
        <taxon>Viridiplantae</taxon>
        <taxon>Streptophyta</taxon>
        <taxon>Embryophyta</taxon>
        <taxon>Tracheophyta</taxon>
        <taxon>Spermatophyta</taxon>
        <taxon>Magnoliopsida</taxon>
        <taxon>eudicotyledons</taxon>
        <taxon>Gunneridae</taxon>
        <taxon>Pentapetalae</taxon>
        <taxon>rosids</taxon>
        <taxon>malvids</taxon>
        <taxon>Sapindales</taxon>
        <taxon>Meliaceae</taxon>
        <taxon>Melia</taxon>
    </lineage>
</organism>
<gene>
    <name evidence="1" type="ORF">OWV82_003987</name>
</gene>
<evidence type="ECO:0000313" key="1">
    <source>
        <dbReference type="EMBL" id="KAJ4725065.1"/>
    </source>
</evidence>
<dbReference type="EMBL" id="CM051395">
    <property type="protein sequence ID" value="KAJ4725065.1"/>
    <property type="molecule type" value="Genomic_DNA"/>
</dbReference>
<accession>A0ACC1YML9</accession>
<comment type="caution">
    <text evidence="1">The sequence shown here is derived from an EMBL/GenBank/DDBJ whole genome shotgun (WGS) entry which is preliminary data.</text>
</comment>
<reference evidence="1 2" key="1">
    <citation type="journal article" date="2023" name="Science">
        <title>Complex scaffold remodeling in plant triterpene biosynthesis.</title>
        <authorList>
            <person name="De La Pena R."/>
            <person name="Hodgson H."/>
            <person name="Liu J.C."/>
            <person name="Stephenson M.J."/>
            <person name="Martin A.C."/>
            <person name="Owen C."/>
            <person name="Harkess A."/>
            <person name="Leebens-Mack J."/>
            <person name="Jimenez L.E."/>
            <person name="Osbourn A."/>
            <person name="Sattely E.S."/>
        </authorList>
    </citation>
    <scope>NUCLEOTIDE SEQUENCE [LARGE SCALE GENOMIC DNA]</scope>
    <source>
        <strain evidence="2">cv. JPN11</strain>
        <tissue evidence="1">Leaf</tissue>
    </source>
</reference>
<evidence type="ECO:0000313" key="2">
    <source>
        <dbReference type="Proteomes" id="UP001164539"/>
    </source>
</evidence>
<keyword evidence="2" id="KW-1185">Reference proteome</keyword>
<protein>
    <submittedName>
        <fullName evidence="1">Transcription factor</fullName>
    </submittedName>
</protein>
<proteinExistence type="predicted"/>